<keyword evidence="10" id="KW-0862">Zinc</keyword>
<keyword evidence="5" id="KW-0808">Transferase</keyword>
<dbReference type="Proteomes" id="UP001396334">
    <property type="component" value="Unassembled WGS sequence"/>
</dbReference>
<comment type="similarity">
    <text evidence="13">Belongs to the RING-type zinc finger family. ATL subfamily.</text>
</comment>
<comment type="pathway">
    <text evidence="3">Protein modification; protein ubiquitination.</text>
</comment>
<comment type="subcellular location">
    <subcellularLocation>
        <location evidence="2">Membrane</location>
        <topology evidence="2">Single-pass membrane protein</topology>
    </subcellularLocation>
</comment>
<evidence type="ECO:0000313" key="19">
    <source>
        <dbReference type="EMBL" id="KAK9032799.1"/>
    </source>
</evidence>
<keyword evidence="9" id="KW-0833">Ubl conjugation pathway</keyword>
<proteinExistence type="inferred from homology"/>
<evidence type="ECO:0000256" key="10">
    <source>
        <dbReference type="ARBA" id="ARBA00022833"/>
    </source>
</evidence>
<evidence type="ECO:0000256" key="12">
    <source>
        <dbReference type="ARBA" id="ARBA00023136"/>
    </source>
</evidence>
<feature type="compositionally biased region" description="Polar residues" evidence="15">
    <location>
        <begin position="363"/>
        <end position="374"/>
    </location>
</feature>
<feature type="compositionally biased region" description="Low complexity" evidence="15">
    <location>
        <begin position="252"/>
        <end position="268"/>
    </location>
</feature>
<keyword evidence="8 14" id="KW-0863">Zinc-finger</keyword>
<keyword evidence="12 16" id="KW-0472">Membrane</keyword>
<feature type="region of interest" description="Disordered" evidence="15">
    <location>
        <begin position="363"/>
        <end position="397"/>
    </location>
</feature>
<gene>
    <name evidence="19" type="ORF">V6N11_017842</name>
</gene>
<feature type="signal peptide" evidence="17">
    <location>
        <begin position="1"/>
        <end position="44"/>
    </location>
</feature>
<keyword evidence="6 16" id="KW-0812">Transmembrane</keyword>
<feature type="domain" description="RING-type" evidence="18">
    <location>
        <begin position="150"/>
        <end position="192"/>
    </location>
</feature>
<dbReference type="InterPro" id="IPR013083">
    <property type="entry name" value="Znf_RING/FYVE/PHD"/>
</dbReference>
<dbReference type="SMART" id="SM00184">
    <property type="entry name" value="RING"/>
    <property type="match status" value="1"/>
</dbReference>
<evidence type="ECO:0000256" key="6">
    <source>
        <dbReference type="ARBA" id="ARBA00022692"/>
    </source>
</evidence>
<keyword evidence="11 16" id="KW-1133">Transmembrane helix</keyword>
<evidence type="ECO:0000256" key="16">
    <source>
        <dbReference type="SAM" id="Phobius"/>
    </source>
</evidence>
<protein>
    <recommendedName>
        <fullName evidence="4">RING-type E3 ubiquitin transferase</fullName>
        <ecNumber evidence="4">2.3.2.27</ecNumber>
    </recommendedName>
</protein>
<dbReference type="InterPro" id="IPR001841">
    <property type="entry name" value="Znf_RING"/>
</dbReference>
<feature type="region of interest" description="Disordered" evidence="15">
    <location>
        <begin position="1"/>
        <end position="22"/>
    </location>
</feature>
<dbReference type="PANTHER" id="PTHR46913">
    <property type="entry name" value="RING-H2 FINGER PROTEIN ATL16"/>
    <property type="match status" value="1"/>
</dbReference>
<keyword evidence="17" id="KW-0732">Signal</keyword>
<evidence type="ECO:0000256" key="13">
    <source>
        <dbReference type="ARBA" id="ARBA00024209"/>
    </source>
</evidence>
<comment type="caution">
    <text evidence="19">The sequence shown here is derived from an EMBL/GenBank/DDBJ whole genome shotgun (WGS) entry which is preliminary data.</text>
</comment>
<evidence type="ECO:0000256" key="8">
    <source>
        <dbReference type="ARBA" id="ARBA00022771"/>
    </source>
</evidence>
<dbReference type="Pfam" id="PF13639">
    <property type="entry name" value="zf-RING_2"/>
    <property type="match status" value="1"/>
</dbReference>
<dbReference type="InterPro" id="IPR044600">
    <property type="entry name" value="ATL1/ATL16-like"/>
</dbReference>
<evidence type="ECO:0000313" key="20">
    <source>
        <dbReference type="Proteomes" id="UP001396334"/>
    </source>
</evidence>
<feature type="region of interest" description="Disordered" evidence="15">
    <location>
        <begin position="213"/>
        <end position="234"/>
    </location>
</feature>
<dbReference type="EC" id="2.3.2.27" evidence="4"/>
<evidence type="ECO:0000256" key="5">
    <source>
        <dbReference type="ARBA" id="ARBA00022679"/>
    </source>
</evidence>
<dbReference type="SUPFAM" id="SSF57850">
    <property type="entry name" value="RING/U-box"/>
    <property type="match status" value="1"/>
</dbReference>
<keyword evidence="7" id="KW-0479">Metal-binding</keyword>
<evidence type="ECO:0000256" key="14">
    <source>
        <dbReference type="PROSITE-ProRule" id="PRU00175"/>
    </source>
</evidence>
<dbReference type="EMBL" id="JBBPBN010000008">
    <property type="protein sequence ID" value="KAK9032799.1"/>
    <property type="molecule type" value="Genomic_DNA"/>
</dbReference>
<evidence type="ECO:0000256" key="15">
    <source>
        <dbReference type="SAM" id="MobiDB-lite"/>
    </source>
</evidence>
<evidence type="ECO:0000256" key="3">
    <source>
        <dbReference type="ARBA" id="ARBA00004906"/>
    </source>
</evidence>
<dbReference type="CDD" id="cd16461">
    <property type="entry name" value="RING-H2_EL5-like"/>
    <property type="match status" value="1"/>
</dbReference>
<evidence type="ECO:0000256" key="7">
    <source>
        <dbReference type="ARBA" id="ARBA00022723"/>
    </source>
</evidence>
<evidence type="ECO:0000256" key="9">
    <source>
        <dbReference type="ARBA" id="ARBA00022786"/>
    </source>
</evidence>
<evidence type="ECO:0000259" key="18">
    <source>
        <dbReference type="PROSITE" id="PS50089"/>
    </source>
</evidence>
<keyword evidence="20" id="KW-1185">Reference proteome</keyword>
<feature type="transmembrane region" description="Helical" evidence="16">
    <location>
        <begin position="68"/>
        <end position="90"/>
    </location>
</feature>
<name>A0ABR2T6F4_9ROSI</name>
<accession>A0ABR2T6F4</accession>
<feature type="region of interest" description="Disordered" evidence="15">
    <location>
        <begin position="409"/>
        <end position="433"/>
    </location>
</feature>
<evidence type="ECO:0000256" key="11">
    <source>
        <dbReference type="ARBA" id="ARBA00022989"/>
    </source>
</evidence>
<sequence>MNREYRSPSFHRLSRQNHGTGSKAKANSLLFFLCFVVSMSTAESQTPPAPPPPTINPFGPAGHNFNPFMAIVMMVLVTVFFFVGFFSVYIRQCAERRTRGGNWGWDGGVNLGQRSRRLMCGLDRSVIESFPTFVYSTVKGFKIGKDTLECAVCLNEFEDDETLRMIPTCSHVFHPDCIDAWLSSNSTCPVCRANLVPDPDETVTCAAMVQVNDSDSEHETRPENNNPIDQPCPIDVVNQTRDIESPDVNLVNSNSSGNNQNRQQRSRSTGWRLTRLVPRSHSTGHSLVQPGKNCERFTLRLPEDVRSRLMNSSLSRTKSCEALPRARSSKRGYRSKSLGRNYYNYERFERSDRWGFNFTTTPPFFSRTGPSQSPKPEVGGGDEGLATPTPPKGLAKSIKSPFDRLFIGGSGEENVDSPSKPPTSGDGKVNDGLNSRVQEIWGSREGLQMCEVSMMREFGGTGLRMGDEGRWRWCMVLMMVRVLKEGGYKLDGVMLGEGFWVMGVGGLRDCGCRGDDDGG</sequence>
<dbReference type="PANTHER" id="PTHR46913:SF1">
    <property type="entry name" value="RING-H2 FINGER PROTEIN ATL16"/>
    <property type="match status" value="1"/>
</dbReference>
<dbReference type="PROSITE" id="PS50089">
    <property type="entry name" value="ZF_RING_2"/>
    <property type="match status" value="1"/>
</dbReference>
<evidence type="ECO:0000256" key="2">
    <source>
        <dbReference type="ARBA" id="ARBA00004167"/>
    </source>
</evidence>
<organism evidence="19 20">
    <name type="scientific">Hibiscus sabdariffa</name>
    <name type="common">roselle</name>
    <dbReference type="NCBI Taxonomy" id="183260"/>
    <lineage>
        <taxon>Eukaryota</taxon>
        <taxon>Viridiplantae</taxon>
        <taxon>Streptophyta</taxon>
        <taxon>Embryophyta</taxon>
        <taxon>Tracheophyta</taxon>
        <taxon>Spermatophyta</taxon>
        <taxon>Magnoliopsida</taxon>
        <taxon>eudicotyledons</taxon>
        <taxon>Gunneridae</taxon>
        <taxon>Pentapetalae</taxon>
        <taxon>rosids</taxon>
        <taxon>malvids</taxon>
        <taxon>Malvales</taxon>
        <taxon>Malvaceae</taxon>
        <taxon>Malvoideae</taxon>
        <taxon>Hibiscus</taxon>
    </lineage>
</organism>
<reference evidence="19 20" key="1">
    <citation type="journal article" date="2024" name="G3 (Bethesda)">
        <title>Genome assembly of Hibiscus sabdariffa L. provides insights into metabolisms of medicinal natural products.</title>
        <authorList>
            <person name="Kim T."/>
        </authorList>
    </citation>
    <scope>NUCLEOTIDE SEQUENCE [LARGE SCALE GENOMIC DNA]</scope>
    <source>
        <strain evidence="19">TK-2024</strain>
        <tissue evidence="19">Old leaves</tissue>
    </source>
</reference>
<evidence type="ECO:0000256" key="1">
    <source>
        <dbReference type="ARBA" id="ARBA00000900"/>
    </source>
</evidence>
<feature type="region of interest" description="Disordered" evidence="15">
    <location>
        <begin position="247"/>
        <end position="271"/>
    </location>
</feature>
<evidence type="ECO:0000256" key="17">
    <source>
        <dbReference type="SAM" id="SignalP"/>
    </source>
</evidence>
<dbReference type="Gene3D" id="3.30.40.10">
    <property type="entry name" value="Zinc/RING finger domain, C3HC4 (zinc finger)"/>
    <property type="match status" value="1"/>
</dbReference>
<evidence type="ECO:0000256" key="4">
    <source>
        <dbReference type="ARBA" id="ARBA00012483"/>
    </source>
</evidence>
<feature type="chain" id="PRO_5045791005" description="RING-type E3 ubiquitin transferase" evidence="17">
    <location>
        <begin position="45"/>
        <end position="519"/>
    </location>
</feature>
<comment type="catalytic activity">
    <reaction evidence="1">
        <text>S-ubiquitinyl-[E2 ubiquitin-conjugating enzyme]-L-cysteine + [acceptor protein]-L-lysine = [E2 ubiquitin-conjugating enzyme]-L-cysteine + N(6)-ubiquitinyl-[acceptor protein]-L-lysine.</text>
        <dbReference type="EC" id="2.3.2.27"/>
    </reaction>
</comment>